<proteinExistence type="predicted"/>
<dbReference type="SUPFAM" id="SSF55785">
    <property type="entry name" value="PYP-like sensor domain (PAS domain)"/>
    <property type="match status" value="1"/>
</dbReference>
<dbReference type="EMBL" id="CP062983">
    <property type="protein sequence ID" value="QPC84061.1"/>
    <property type="molecule type" value="Genomic_DNA"/>
</dbReference>
<dbReference type="PANTHER" id="PTHR24421:SF61">
    <property type="entry name" value="OXYGEN SENSOR HISTIDINE KINASE NREB"/>
    <property type="match status" value="1"/>
</dbReference>
<dbReference type="KEGG" id="pmet:G4Y79_06690"/>
<dbReference type="Pfam" id="PF02518">
    <property type="entry name" value="HATPase_c"/>
    <property type="match status" value="1"/>
</dbReference>
<organism evidence="6 7">
    <name type="scientific">Phototrophicus methaneseepsis</name>
    <dbReference type="NCBI Taxonomy" id="2710758"/>
    <lineage>
        <taxon>Bacteria</taxon>
        <taxon>Bacillati</taxon>
        <taxon>Chloroflexota</taxon>
        <taxon>Candidatus Thermofontia</taxon>
        <taxon>Phototrophicales</taxon>
        <taxon>Phototrophicaceae</taxon>
        <taxon>Phototrophicus</taxon>
    </lineage>
</organism>
<dbReference type="InterPro" id="IPR003018">
    <property type="entry name" value="GAF"/>
</dbReference>
<dbReference type="SMART" id="SM00091">
    <property type="entry name" value="PAS"/>
    <property type="match status" value="1"/>
</dbReference>
<dbReference type="InterPro" id="IPR036890">
    <property type="entry name" value="HATPase_C_sf"/>
</dbReference>
<dbReference type="GO" id="GO:0046983">
    <property type="term" value="F:protein dimerization activity"/>
    <property type="evidence" value="ECO:0007669"/>
    <property type="project" value="InterPro"/>
</dbReference>
<evidence type="ECO:0000313" key="7">
    <source>
        <dbReference type="Proteomes" id="UP000594468"/>
    </source>
</evidence>
<protein>
    <submittedName>
        <fullName evidence="6">GAF domain-containing protein</fullName>
    </submittedName>
</protein>
<evidence type="ECO:0000313" key="6">
    <source>
        <dbReference type="EMBL" id="QPC84061.1"/>
    </source>
</evidence>
<dbReference type="Proteomes" id="UP000594468">
    <property type="component" value="Chromosome"/>
</dbReference>
<evidence type="ECO:0000256" key="3">
    <source>
        <dbReference type="ARBA" id="ARBA00023012"/>
    </source>
</evidence>
<dbReference type="Gene3D" id="3.30.450.20">
    <property type="entry name" value="PAS domain"/>
    <property type="match status" value="1"/>
</dbReference>
<dbReference type="PROSITE" id="PS50109">
    <property type="entry name" value="HIS_KIN"/>
    <property type="match status" value="1"/>
</dbReference>
<dbReference type="PROSITE" id="PS50112">
    <property type="entry name" value="PAS"/>
    <property type="match status" value="1"/>
</dbReference>
<dbReference type="AlphaFoldDB" id="A0A7S8IFX3"/>
<dbReference type="InterPro" id="IPR005467">
    <property type="entry name" value="His_kinase_dom"/>
</dbReference>
<reference evidence="6 7" key="1">
    <citation type="submission" date="2020-02" db="EMBL/GenBank/DDBJ databases">
        <authorList>
            <person name="Zheng R.K."/>
            <person name="Sun C.M."/>
        </authorList>
    </citation>
    <scope>NUCLEOTIDE SEQUENCE [LARGE SCALE GENOMIC DNA]</scope>
    <source>
        <strain evidence="7">rifampicinis</strain>
    </source>
</reference>
<dbReference type="SMART" id="SM00387">
    <property type="entry name" value="HATPase_c"/>
    <property type="match status" value="1"/>
</dbReference>
<dbReference type="Gene3D" id="3.30.565.10">
    <property type="entry name" value="Histidine kinase-like ATPase, C-terminal domain"/>
    <property type="match status" value="1"/>
</dbReference>
<dbReference type="Pfam" id="PF13185">
    <property type="entry name" value="GAF_2"/>
    <property type="match status" value="1"/>
</dbReference>
<evidence type="ECO:0000256" key="1">
    <source>
        <dbReference type="ARBA" id="ARBA00022679"/>
    </source>
</evidence>
<evidence type="ECO:0000256" key="2">
    <source>
        <dbReference type="ARBA" id="ARBA00022777"/>
    </source>
</evidence>
<dbReference type="InterPro" id="IPR000014">
    <property type="entry name" value="PAS"/>
</dbReference>
<dbReference type="InterPro" id="IPR035965">
    <property type="entry name" value="PAS-like_dom_sf"/>
</dbReference>
<dbReference type="SMART" id="SM00065">
    <property type="entry name" value="GAF"/>
    <property type="match status" value="1"/>
</dbReference>
<evidence type="ECO:0000259" key="5">
    <source>
        <dbReference type="PROSITE" id="PS50112"/>
    </source>
</evidence>
<dbReference type="GO" id="GO:0016020">
    <property type="term" value="C:membrane"/>
    <property type="evidence" value="ECO:0007669"/>
    <property type="project" value="InterPro"/>
</dbReference>
<dbReference type="GO" id="GO:0000155">
    <property type="term" value="F:phosphorelay sensor kinase activity"/>
    <property type="evidence" value="ECO:0007669"/>
    <property type="project" value="InterPro"/>
</dbReference>
<evidence type="ECO:0000259" key="4">
    <source>
        <dbReference type="PROSITE" id="PS50109"/>
    </source>
</evidence>
<gene>
    <name evidence="6" type="ORF">G4Y79_06690</name>
</gene>
<keyword evidence="3" id="KW-0902">Two-component regulatory system</keyword>
<sequence length="628" mass="71925">MGVMIALGIDHQANLAIMQSWLETWWRTRLMLAEYSENPPHDLQTDLYIVDYLGIQKFSRKLITKRREAEPLFLPILYLGKLQELRAMPPEIAEIVDDFIAMPVQGEELTRRIRTLLRTRQLSIENSQNLQISKELRTAMDSTSDAIFMVDSENKVRYSNEVSKQMLDAQPLQIQRNPFDAIFRDIDIQHLVQNAREGIPYRGEVTLKIQPNHKMTALLRVEGLYRDEDSYGAVIVITDITEQKRIQEEERKQREFAQVLRDIALTMVSTLDLQEVFDRLFSNLARVVDYDYANLILVHGRQISIERRVGYTIKELVSPPLKSKVPLDDVDLLKKMRQTKKPVVVDTMIEETDLKHLFNSEMAIRSHVGVPILLRRKVIGFLNIYSKQQRYYSDEDTDRMVALADLTAIAIENARLYEKVQEVANQEARHHLARDLHDSVTQALFSATVMAEAIPRLWRTNPDSAEKFLAELHQLTRGALAETRTLLLELRPEAISQYSISELLHQLAQSVLGRKQINIETNIQPVETLTKAQQRNLYYIAHEAVSNAIKHSKADTVNISLTSQKGIVTLSVCDNGIGFNVSDCLNRGMGLNNMHERAKEANIKLTIRSEPGAGSEVQLEVNTRGNER</sequence>
<keyword evidence="2" id="KW-0418">Kinase</keyword>
<dbReference type="SUPFAM" id="SSF55781">
    <property type="entry name" value="GAF domain-like"/>
    <property type="match status" value="1"/>
</dbReference>
<keyword evidence="7" id="KW-1185">Reference proteome</keyword>
<feature type="domain" description="Histidine kinase" evidence="4">
    <location>
        <begin position="431"/>
        <end position="625"/>
    </location>
</feature>
<dbReference type="RefSeq" id="WP_195172125.1">
    <property type="nucleotide sequence ID" value="NZ_CP062983.1"/>
</dbReference>
<dbReference type="InterPro" id="IPR011712">
    <property type="entry name" value="Sig_transdc_His_kin_sub3_dim/P"/>
</dbReference>
<accession>A0A7S8IFX3</accession>
<dbReference type="Gene3D" id="1.20.5.1930">
    <property type="match status" value="1"/>
</dbReference>
<dbReference type="Pfam" id="PF07730">
    <property type="entry name" value="HisKA_3"/>
    <property type="match status" value="1"/>
</dbReference>
<dbReference type="InterPro" id="IPR050482">
    <property type="entry name" value="Sensor_HK_TwoCompSys"/>
</dbReference>
<dbReference type="Gene3D" id="3.30.450.40">
    <property type="match status" value="1"/>
</dbReference>
<dbReference type="SUPFAM" id="SSF55874">
    <property type="entry name" value="ATPase domain of HSP90 chaperone/DNA topoisomerase II/histidine kinase"/>
    <property type="match status" value="1"/>
</dbReference>
<dbReference type="InterPro" id="IPR029016">
    <property type="entry name" value="GAF-like_dom_sf"/>
</dbReference>
<feature type="domain" description="PAS" evidence="5">
    <location>
        <begin position="132"/>
        <end position="174"/>
    </location>
</feature>
<keyword evidence="1" id="KW-0808">Transferase</keyword>
<dbReference type="CDD" id="cd16917">
    <property type="entry name" value="HATPase_UhpB-NarQ-NarX-like"/>
    <property type="match status" value="1"/>
</dbReference>
<name>A0A7S8IFX3_9CHLR</name>
<dbReference type="PANTHER" id="PTHR24421">
    <property type="entry name" value="NITRATE/NITRITE SENSOR PROTEIN NARX-RELATED"/>
    <property type="match status" value="1"/>
</dbReference>
<dbReference type="InterPro" id="IPR003594">
    <property type="entry name" value="HATPase_dom"/>
</dbReference>